<gene>
    <name evidence="1" type="ORF">GA0070621_3564</name>
</gene>
<dbReference type="AlphaFoldDB" id="A0A1A9A0T6"/>
<dbReference type="PATRIC" id="fig|299146.4.peg.3690"/>
<evidence type="ECO:0000313" key="2">
    <source>
        <dbReference type="Proteomes" id="UP000198765"/>
    </source>
</evidence>
<accession>A0A1A9A0T6</accession>
<organism evidence="1 2">
    <name type="scientific">Micromonospora narathiwatensis</name>
    <dbReference type="NCBI Taxonomy" id="299146"/>
    <lineage>
        <taxon>Bacteria</taxon>
        <taxon>Bacillati</taxon>
        <taxon>Actinomycetota</taxon>
        <taxon>Actinomycetes</taxon>
        <taxon>Micromonosporales</taxon>
        <taxon>Micromonosporaceae</taxon>
        <taxon>Micromonospora</taxon>
    </lineage>
</organism>
<proteinExistence type="predicted"/>
<keyword evidence="2" id="KW-1185">Reference proteome</keyword>
<sequence length="73" mass="7965">MASTSIGQPRLLPLGGTGQLVVEMLFECSVAFFQEPLPLGFSVETEDKQVREVSYAVALVGSDWERVAQFKCA</sequence>
<evidence type="ECO:0000313" key="1">
    <source>
        <dbReference type="EMBL" id="SBT49811.1"/>
    </source>
</evidence>
<dbReference type="EMBL" id="LT594324">
    <property type="protein sequence ID" value="SBT49811.1"/>
    <property type="molecule type" value="Genomic_DNA"/>
</dbReference>
<protein>
    <submittedName>
        <fullName evidence="1">Uncharacterized protein</fullName>
    </submittedName>
</protein>
<name>A0A1A9A0T6_9ACTN</name>
<dbReference type="Proteomes" id="UP000198765">
    <property type="component" value="Chromosome I"/>
</dbReference>
<reference evidence="1 2" key="1">
    <citation type="submission" date="2016-06" db="EMBL/GenBank/DDBJ databases">
        <authorList>
            <person name="Kjaerup R.B."/>
            <person name="Dalgaard T.S."/>
            <person name="Juul-Madsen H.R."/>
        </authorList>
    </citation>
    <scope>NUCLEOTIDE SEQUENCE [LARGE SCALE GENOMIC DNA]</scope>
    <source>
        <strain evidence="1 2">DSM 45248</strain>
    </source>
</reference>